<keyword evidence="3" id="KW-1185">Reference proteome</keyword>
<sequence length="96" mass="10358">DTRPPTANDHPPGGGTQPVPLIATLAADQAIERGEKAQALKTAVEGLRSAIPPDQFEKLAKAEHAVGILPPPRRPKQDRSIPHWADRELPASVREH</sequence>
<dbReference type="EMBL" id="JBHLXD010000096">
    <property type="protein sequence ID" value="MFC0210762.1"/>
    <property type="molecule type" value="Genomic_DNA"/>
</dbReference>
<feature type="compositionally biased region" description="Basic and acidic residues" evidence="1">
    <location>
        <begin position="75"/>
        <end position="96"/>
    </location>
</feature>
<accession>A0ABV6DDM9</accession>
<feature type="region of interest" description="Disordered" evidence="1">
    <location>
        <begin position="1"/>
        <end position="20"/>
    </location>
</feature>
<dbReference type="Proteomes" id="UP001589755">
    <property type="component" value="Unassembled WGS sequence"/>
</dbReference>
<evidence type="ECO:0000313" key="2">
    <source>
        <dbReference type="EMBL" id="MFC0210762.1"/>
    </source>
</evidence>
<feature type="non-terminal residue" evidence="2">
    <location>
        <position position="1"/>
    </location>
</feature>
<evidence type="ECO:0000313" key="3">
    <source>
        <dbReference type="Proteomes" id="UP001589755"/>
    </source>
</evidence>
<feature type="region of interest" description="Disordered" evidence="1">
    <location>
        <begin position="68"/>
        <end position="96"/>
    </location>
</feature>
<proteinExistence type="predicted"/>
<gene>
    <name evidence="2" type="ORF">ACFFJ2_20465</name>
</gene>
<organism evidence="2 3">
    <name type="scientific">Chelativorans intermedius</name>
    <dbReference type="NCBI Taxonomy" id="515947"/>
    <lineage>
        <taxon>Bacteria</taxon>
        <taxon>Pseudomonadati</taxon>
        <taxon>Pseudomonadota</taxon>
        <taxon>Alphaproteobacteria</taxon>
        <taxon>Hyphomicrobiales</taxon>
        <taxon>Phyllobacteriaceae</taxon>
        <taxon>Chelativorans</taxon>
    </lineage>
</organism>
<protein>
    <submittedName>
        <fullName evidence="2">Uncharacterized protein</fullName>
    </submittedName>
</protein>
<comment type="caution">
    <text evidence="2">The sequence shown here is derived from an EMBL/GenBank/DDBJ whole genome shotgun (WGS) entry which is preliminary data.</text>
</comment>
<evidence type="ECO:0000256" key="1">
    <source>
        <dbReference type="SAM" id="MobiDB-lite"/>
    </source>
</evidence>
<reference evidence="2 3" key="1">
    <citation type="submission" date="2024-09" db="EMBL/GenBank/DDBJ databases">
        <authorList>
            <person name="Sun Q."/>
            <person name="Mori K."/>
        </authorList>
    </citation>
    <scope>NUCLEOTIDE SEQUENCE [LARGE SCALE GENOMIC DNA]</scope>
    <source>
        <strain evidence="2 3">CCM 8543</strain>
    </source>
</reference>
<name>A0ABV6DDM9_9HYPH</name>